<evidence type="ECO:0000313" key="3">
    <source>
        <dbReference type="Proteomes" id="UP001295444"/>
    </source>
</evidence>
<reference evidence="2" key="1">
    <citation type="submission" date="2022-03" db="EMBL/GenBank/DDBJ databases">
        <authorList>
            <person name="Alioto T."/>
            <person name="Alioto T."/>
            <person name="Gomez Garrido J."/>
        </authorList>
    </citation>
    <scope>NUCLEOTIDE SEQUENCE</scope>
</reference>
<keyword evidence="3" id="KW-1185">Reference proteome</keyword>
<feature type="domain" description="HAT C-terminal dimerisation" evidence="1">
    <location>
        <begin position="442"/>
        <end position="513"/>
    </location>
</feature>
<dbReference type="EMBL" id="OW240914">
    <property type="protein sequence ID" value="CAH2276085.1"/>
    <property type="molecule type" value="Genomic_DNA"/>
</dbReference>
<dbReference type="Pfam" id="PF05699">
    <property type="entry name" value="Dimer_Tnp_hAT"/>
    <property type="match status" value="1"/>
</dbReference>
<dbReference type="InterPro" id="IPR008906">
    <property type="entry name" value="HATC_C_dom"/>
</dbReference>
<organism evidence="2 3">
    <name type="scientific">Pelobates cultripes</name>
    <name type="common">Western spadefoot toad</name>
    <dbReference type="NCBI Taxonomy" id="61616"/>
    <lineage>
        <taxon>Eukaryota</taxon>
        <taxon>Metazoa</taxon>
        <taxon>Chordata</taxon>
        <taxon>Craniata</taxon>
        <taxon>Vertebrata</taxon>
        <taxon>Euteleostomi</taxon>
        <taxon>Amphibia</taxon>
        <taxon>Batrachia</taxon>
        <taxon>Anura</taxon>
        <taxon>Pelobatoidea</taxon>
        <taxon>Pelobatidae</taxon>
        <taxon>Pelobates</taxon>
    </lineage>
</organism>
<evidence type="ECO:0000313" key="2">
    <source>
        <dbReference type="EMBL" id="CAH2276085.1"/>
    </source>
</evidence>
<accession>A0AAD1RS40</accession>
<evidence type="ECO:0000259" key="1">
    <source>
        <dbReference type="Pfam" id="PF05699"/>
    </source>
</evidence>
<dbReference type="AlphaFoldDB" id="A0AAD1RS40"/>
<name>A0AAD1RS40_PELCU</name>
<dbReference type="PANTHER" id="PTHR45749:SF35">
    <property type="entry name" value="AC-LIKE TRANSPOSASE-RELATED"/>
    <property type="match status" value="1"/>
</dbReference>
<sequence length="537" mass="61226">MSSANKGNFLELVELLSNYDPILKEHFMRLKHAVASGKRMTSYFSPKIQNKLICLLGIHVKDKIVADIKKAKYFGILFDSTPDVSHTDQMCETAAELTENILQHLEEDGLDISLCRGQGYDNAATMAGIHGGVQAKIKEINPKALIMPCANHSLNPCGVHSFGSAASCVTFFGTLERVYSFFSVSTHRWELLMENLGVTVKRLSHTRWSAHYDAIKPVRAHFEKLTSSLEKLCNPKENVDTRGSAQMLLSAVCDFSFLCYLSFWCEVLEEVNITKKYLQTVGLTLEKCIVKLQGLKAFPADQHSEIVEKVICYATTTCKEMDISIERRGRVKLCKTMPGEKAKDAALTLPEERKRAMFECLDHFHHELEIRSQAIEKILSMFAVIQPNSLVVATEKDIRNYTPKLTEIFDEFSNEDIFREIEHLQRHLEAAKISVEEAKKWTALQFLEFIVKWDYCESLPNLSLCLRFFLTLCVSIASCEISFSKLKLIKNLFRSTMSETRLTNLAILSIEHEYARKIGFDEVIDKFAEIMARRQRM</sequence>
<dbReference type="InterPro" id="IPR012337">
    <property type="entry name" value="RNaseH-like_sf"/>
</dbReference>
<dbReference type="PANTHER" id="PTHR45749">
    <property type="match status" value="1"/>
</dbReference>
<protein>
    <submittedName>
        <fullName evidence="2">Zinc finger MYM-type 1-like</fullName>
    </submittedName>
</protein>
<proteinExistence type="predicted"/>
<dbReference type="GO" id="GO:0046983">
    <property type="term" value="F:protein dimerization activity"/>
    <property type="evidence" value="ECO:0007669"/>
    <property type="project" value="InterPro"/>
</dbReference>
<gene>
    <name evidence="2" type="ORF">PECUL_23A029580</name>
</gene>
<dbReference type="Proteomes" id="UP001295444">
    <property type="component" value="Chromosome 03"/>
</dbReference>
<dbReference type="SUPFAM" id="SSF53098">
    <property type="entry name" value="Ribonuclease H-like"/>
    <property type="match status" value="1"/>
</dbReference>